<reference evidence="2" key="1">
    <citation type="submission" date="2016-10" db="EMBL/GenBank/DDBJ databases">
        <authorList>
            <person name="Varghese N."/>
            <person name="Submissions S."/>
        </authorList>
    </citation>
    <scope>NUCLEOTIDE SEQUENCE [LARGE SCALE GENOMIC DNA]</scope>
    <source>
        <strain evidence="2">DSM 4002</strain>
    </source>
</reference>
<dbReference type="Proteomes" id="UP000182961">
    <property type="component" value="Unassembled WGS sequence"/>
</dbReference>
<evidence type="ECO:0000313" key="1">
    <source>
        <dbReference type="EMBL" id="SFN17357.1"/>
    </source>
</evidence>
<gene>
    <name evidence="1" type="ORF">SAMN05444143_107122</name>
</gene>
<accession>A0A1I4WV68</accession>
<dbReference type="AlphaFoldDB" id="A0A1I4WV68"/>
<sequence length="241" mass="27445">MKNNFILLLLLFFAIPQLFGQISTERVVQGRIMVASNFIDGINIKNETTGASTSSRIQGFFRIPANEGDVLLFTAVNLETLTKIVTKLDLIQKDLKIEMNLKSIVLKNIIIGGDNDISPQKLGIPMATKHFTPAERKLQTATKGSLDGILNGLSGRTEMLKKEVVIERKQTYLEKLEYLFEEEYYTNKLNIPKEYIKGFQYYCIEDMGFTNSLKAKNKTMSEFLIIKLAEQYIQIITDEKN</sequence>
<protein>
    <recommendedName>
        <fullName evidence="3">CarboxypepD_reg-like domain-containing protein</fullName>
    </recommendedName>
</protein>
<evidence type="ECO:0000313" key="2">
    <source>
        <dbReference type="Proteomes" id="UP000182961"/>
    </source>
</evidence>
<evidence type="ECO:0008006" key="3">
    <source>
        <dbReference type="Google" id="ProtNLM"/>
    </source>
</evidence>
<dbReference type="EMBL" id="FOUT01000007">
    <property type="protein sequence ID" value="SFN17357.1"/>
    <property type="molecule type" value="Genomic_DNA"/>
</dbReference>
<dbReference type="eggNOG" id="ENOG502ZKUT">
    <property type="taxonomic scope" value="Bacteria"/>
</dbReference>
<proteinExistence type="predicted"/>
<name>A0A1I4WV68_9FLAO</name>
<organism evidence="1 2">
    <name type="scientific">Flavobacterium succinicans</name>
    <dbReference type="NCBI Taxonomy" id="29536"/>
    <lineage>
        <taxon>Bacteria</taxon>
        <taxon>Pseudomonadati</taxon>
        <taxon>Bacteroidota</taxon>
        <taxon>Flavobacteriia</taxon>
        <taxon>Flavobacteriales</taxon>
        <taxon>Flavobacteriaceae</taxon>
        <taxon>Flavobacterium</taxon>
    </lineage>
</organism>
<keyword evidence="2" id="KW-1185">Reference proteome</keyword>
<dbReference type="RefSeq" id="WP_024980809.1">
    <property type="nucleotide sequence ID" value="NZ_CBCRUM010000013.1"/>
</dbReference>